<gene>
    <name evidence="2" type="ORF">KC19_7G164100</name>
</gene>
<dbReference type="EMBL" id="CM026428">
    <property type="protein sequence ID" value="KAG0567822.1"/>
    <property type="molecule type" value="Genomic_DNA"/>
</dbReference>
<evidence type="ECO:0000256" key="1">
    <source>
        <dbReference type="SAM" id="MobiDB-lite"/>
    </source>
</evidence>
<reference evidence="2" key="1">
    <citation type="submission" date="2020-06" db="EMBL/GenBank/DDBJ databases">
        <title>WGS assembly of Ceratodon purpureus strain R40.</title>
        <authorList>
            <person name="Carey S.B."/>
            <person name="Jenkins J."/>
            <person name="Shu S."/>
            <person name="Lovell J.T."/>
            <person name="Sreedasyam A."/>
            <person name="Maumus F."/>
            <person name="Tiley G.P."/>
            <person name="Fernandez-Pozo N."/>
            <person name="Barry K."/>
            <person name="Chen C."/>
            <person name="Wang M."/>
            <person name="Lipzen A."/>
            <person name="Daum C."/>
            <person name="Saski C.A."/>
            <person name="Payton A.C."/>
            <person name="Mcbreen J.C."/>
            <person name="Conrad R.E."/>
            <person name="Kollar L.M."/>
            <person name="Olsson S."/>
            <person name="Huttunen S."/>
            <person name="Landis J.B."/>
            <person name="Wickett N.J."/>
            <person name="Johnson M.G."/>
            <person name="Rensing S.A."/>
            <person name="Grimwood J."/>
            <person name="Schmutz J."/>
            <person name="Mcdaniel S.F."/>
        </authorList>
    </citation>
    <scope>NUCLEOTIDE SEQUENCE</scope>
    <source>
        <strain evidence="2">R40</strain>
    </source>
</reference>
<evidence type="ECO:0000313" key="3">
    <source>
        <dbReference type="Proteomes" id="UP000822688"/>
    </source>
</evidence>
<evidence type="ECO:0000313" key="2">
    <source>
        <dbReference type="EMBL" id="KAG0567822.1"/>
    </source>
</evidence>
<feature type="compositionally biased region" description="Low complexity" evidence="1">
    <location>
        <begin position="26"/>
        <end position="36"/>
    </location>
</feature>
<dbReference type="Proteomes" id="UP000822688">
    <property type="component" value="Chromosome 7"/>
</dbReference>
<organism evidence="2 3">
    <name type="scientific">Ceratodon purpureus</name>
    <name type="common">Fire moss</name>
    <name type="synonym">Dicranum purpureum</name>
    <dbReference type="NCBI Taxonomy" id="3225"/>
    <lineage>
        <taxon>Eukaryota</taxon>
        <taxon>Viridiplantae</taxon>
        <taxon>Streptophyta</taxon>
        <taxon>Embryophyta</taxon>
        <taxon>Bryophyta</taxon>
        <taxon>Bryophytina</taxon>
        <taxon>Bryopsida</taxon>
        <taxon>Dicranidae</taxon>
        <taxon>Pseudoditrichales</taxon>
        <taxon>Ditrichaceae</taxon>
        <taxon>Ceratodon</taxon>
    </lineage>
</organism>
<comment type="caution">
    <text evidence="2">The sequence shown here is derived from an EMBL/GenBank/DDBJ whole genome shotgun (WGS) entry which is preliminary data.</text>
</comment>
<feature type="compositionally biased region" description="Pro residues" evidence="1">
    <location>
        <begin position="37"/>
        <end position="48"/>
    </location>
</feature>
<dbReference type="AlphaFoldDB" id="A0A8T0HFN5"/>
<keyword evidence="3" id="KW-1185">Reference proteome</keyword>
<name>A0A8T0HFN5_CERPU</name>
<sequence length="99" mass="11266">MFTISNMPHTSPHMLLTLLHCTMVMSPNSLPHSLTPPSLPPSQQPPLGPKLQPLAHLSGWSTISRFTAKDREKEKQKQKRGDVKKKVRWRRERMGSKAC</sequence>
<protein>
    <submittedName>
        <fullName evidence="2">Uncharacterized protein</fullName>
    </submittedName>
</protein>
<accession>A0A8T0HFN5</accession>
<feature type="region of interest" description="Disordered" evidence="1">
    <location>
        <begin position="26"/>
        <end position="99"/>
    </location>
</feature>
<proteinExistence type="predicted"/>
<feature type="compositionally biased region" description="Basic residues" evidence="1">
    <location>
        <begin position="82"/>
        <end position="91"/>
    </location>
</feature>
<feature type="compositionally biased region" description="Basic and acidic residues" evidence="1">
    <location>
        <begin position="67"/>
        <end position="81"/>
    </location>
</feature>